<dbReference type="RefSeq" id="WP_380587195.1">
    <property type="nucleotide sequence ID" value="NZ_JBHSQJ010000108.1"/>
</dbReference>
<name>A0ABW1G9J4_9ACTN</name>
<gene>
    <name evidence="1" type="ORF">ACFP3V_24115</name>
</gene>
<dbReference type="SUPFAM" id="SSF158682">
    <property type="entry name" value="TerB-like"/>
    <property type="match status" value="1"/>
</dbReference>
<dbReference type="Proteomes" id="UP001596174">
    <property type="component" value="Unassembled WGS sequence"/>
</dbReference>
<keyword evidence="2" id="KW-1185">Reference proteome</keyword>
<evidence type="ECO:0000313" key="1">
    <source>
        <dbReference type="EMBL" id="MFC5910294.1"/>
    </source>
</evidence>
<comment type="caution">
    <text evidence="1">The sequence shown here is derived from an EMBL/GenBank/DDBJ whole genome shotgun (WGS) entry which is preliminary data.</text>
</comment>
<reference evidence="2" key="1">
    <citation type="journal article" date="2019" name="Int. J. Syst. Evol. Microbiol.">
        <title>The Global Catalogue of Microorganisms (GCM) 10K type strain sequencing project: providing services to taxonomists for standard genome sequencing and annotation.</title>
        <authorList>
            <consortium name="The Broad Institute Genomics Platform"/>
            <consortium name="The Broad Institute Genome Sequencing Center for Infectious Disease"/>
            <person name="Wu L."/>
            <person name="Ma J."/>
        </authorList>
    </citation>
    <scope>NUCLEOTIDE SEQUENCE [LARGE SCALE GENOMIC DNA]</scope>
    <source>
        <strain evidence="2">JCM 4816</strain>
    </source>
</reference>
<evidence type="ECO:0000313" key="2">
    <source>
        <dbReference type="Proteomes" id="UP001596174"/>
    </source>
</evidence>
<protein>
    <submittedName>
        <fullName evidence="1">TerB family tellurite resistance protein</fullName>
    </submittedName>
</protein>
<organism evidence="1 2">
    <name type="scientific">Streptacidiphilus monticola</name>
    <dbReference type="NCBI Taxonomy" id="2161674"/>
    <lineage>
        <taxon>Bacteria</taxon>
        <taxon>Bacillati</taxon>
        <taxon>Actinomycetota</taxon>
        <taxon>Actinomycetes</taxon>
        <taxon>Kitasatosporales</taxon>
        <taxon>Streptomycetaceae</taxon>
        <taxon>Streptacidiphilus</taxon>
    </lineage>
</organism>
<proteinExistence type="predicted"/>
<dbReference type="InterPro" id="IPR029024">
    <property type="entry name" value="TerB-like"/>
</dbReference>
<sequence length="223" mass="23921">MAVSVALSLVGVRWSTQVRGEFFCPGCGGDRNYRRQTGRRWLRLLGVPLLPLGDAGSSLQCATCHERYGLDALERPTCTALLAMLRNAHWAVALALLAAGGSAAPTARRVALTTLREAGHEELDEARLLEMLAQLTDDSPLDDVYGCGSALAVELHTALEPLTPHLLAPGLERLLLQGAWIALADGPYRPREREALAAVGRVLGLAEARTQALLLAAEHTPHQ</sequence>
<dbReference type="EMBL" id="JBHSQJ010000108">
    <property type="protein sequence ID" value="MFC5910294.1"/>
    <property type="molecule type" value="Genomic_DNA"/>
</dbReference>
<accession>A0ABW1G9J4</accession>